<dbReference type="EMBL" id="JAGMWT010000002">
    <property type="protein sequence ID" value="KAH7134955.1"/>
    <property type="molecule type" value="Genomic_DNA"/>
</dbReference>
<organism evidence="4 5">
    <name type="scientific">Dendryphion nanum</name>
    <dbReference type="NCBI Taxonomy" id="256645"/>
    <lineage>
        <taxon>Eukaryota</taxon>
        <taxon>Fungi</taxon>
        <taxon>Dikarya</taxon>
        <taxon>Ascomycota</taxon>
        <taxon>Pezizomycotina</taxon>
        <taxon>Dothideomycetes</taxon>
        <taxon>Pleosporomycetidae</taxon>
        <taxon>Pleosporales</taxon>
        <taxon>Torulaceae</taxon>
        <taxon>Dendryphion</taxon>
    </lineage>
</organism>
<dbReference type="InterPro" id="IPR001209">
    <property type="entry name" value="Ribosomal_uS14"/>
</dbReference>
<keyword evidence="5" id="KW-1185">Reference proteome</keyword>
<dbReference type="OrthoDB" id="10252683at2759"/>
<protein>
    <submittedName>
        <fullName evidence="4">Uncharacterized protein</fullName>
    </submittedName>
</protein>
<dbReference type="GO" id="GO:0008270">
    <property type="term" value="F:zinc ion binding"/>
    <property type="evidence" value="ECO:0007669"/>
    <property type="project" value="InterPro"/>
</dbReference>
<keyword evidence="2" id="KW-0689">Ribosomal protein</keyword>
<dbReference type="Gene3D" id="4.10.830.10">
    <property type="entry name" value="30s Ribosomal Protein S14, Chain N"/>
    <property type="match status" value="1"/>
</dbReference>
<comment type="similarity">
    <text evidence="1">Belongs to the universal ribosomal protein uS14 family.</text>
</comment>
<reference evidence="4" key="1">
    <citation type="journal article" date="2021" name="Nat. Commun.">
        <title>Genetic determinants of endophytism in the Arabidopsis root mycobiome.</title>
        <authorList>
            <person name="Mesny F."/>
            <person name="Miyauchi S."/>
            <person name="Thiergart T."/>
            <person name="Pickel B."/>
            <person name="Atanasova L."/>
            <person name="Karlsson M."/>
            <person name="Huettel B."/>
            <person name="Barry K.W."/>
            <person name="Haridas S."/>
            <person name="Chen C."/>
            <person name="Bauer D."/>
            <person name="Andreopoulos W."/>
            <person name="Pangilinan J."/>
            <person name="LaButti K."/>
            <person name="Riley R."/>
            <person name="Lipzen A."/>
            <person name="Clum A."/>
            <person name="Drula E."/>
            <person name="Henrissat B."/>
            <person name="Kohler A."/>
            <person name="Grigoriev I.V."/>
            <person name="Martin F.M."/>
            <person name="Hacquard S."/>
        </authorList>
    </citation>
    <scope>NUCLEOTIDE SEQUENCE</scope>
    <source>
        <strain evidence="4">MPI-CAGE-CH-0243</strain>
    </source>
</reference>
<dbReference type="GO" id="GO:0002181">
    <property type="term" value="P:cytoplasmic translation"/>
    <property type="evidence" value="ECO:0007669"/>
    <property type="project" value="TreeGrafter"/>
</dbReference>
<accession>A0A9P9EAU3</accession>
<dbReference type="Pfam" id="PF00253">
    <property type="entry name" value="Ribosomal_S14"/>
    <property type="match status" value="1"/>
</dbReference>
<keyword evidence="3" id="KW-0687">Ribonucleoprotein</keyword>
<evidence type="ECO:0000313" key="4">
    <source>
        <dbReference type="EMBL" id="KAH7134955.1"/>
    </source>
</evidence>
<dbReference type="PANTHER" id="PTHR12010:SF2">
    <property type="entry name" value="40S RIBOSOMAL PROTEIN S29"/>
    <property type="match status" value="1"/>
</dbReference>
<evidence type="ECO:0000256" key="2">
    <source>
        <dbReference type="ARBA" id="ARBA00022980"/>
    </source>
</evidence>
<dbReference type="InterPro" id="IPR039744">
    <property type="entry name" value="RIbosomal_uS14_euk_arc"/>
</dbReference>
<dbReference type="GO" id="GO:0003735">
    <property type="term" value="F:structural constituent of ribosome"/>
    <property type="evidence" value="ECO:0007669"/>
    <property type="project" value="InterPro"/>
</dbReference>
<evidence type="ECO:0000313" key="5">
    <source>
        <dbReference type="Proteomes" id="UP000700596"/>
    </source>
</evidence>
<sequence length="123" mass="13805">SSPTFTFFSFSPNRRLKYPNVTSRTQSKQLPSSQSNITMSHDSVWYSRPRTYGKGSRHCVVTGQKKHAGIIRKYGLNMSRQAFKERAADIGFVKVCSVGYNLELVSFKGMLTNGFRDSIAKAA</sequence>
<name>A0A9P9EAU3_9PLEO</name>
<dbReference type="FunFam" id="4.10.830.10:FF:000002">
    <property type="entry name" value="40S ribosomal protein S29"/>
    <property type="match status" value="1"/>
</dbReference>
<dbReference type="AlphaFoldDB" id="A0A9P9EAU3"/>
<evidence type="ECO:0000256" key="3">
    <source>
        <dbReference type="ARBA" id="ARBA00023274"/>
    </source>
</evidence>
<proteinExistence type="inferred from homology"/>
<gene>
    <name evidence="4" type="ORF">B0J11DRAFT_425277</name>
</gene>
<dbReference type="InterPro" id="IPR043140">
    <property type="entry name" value="Ribosomal_uS14_sf"/>
</dbReference>
<dbReference type="GO" id="GO:0022627">
    <property type="term" value="C:cytosolic small ribosomal subunit"/>
    <property type="evidence" value="ECO:0007669"/>
    <property type="project" value="TreeGrafter"/>
</dbReference>
<dbReference type="Proteomes" id="UP000700596">
    <property type="component" value="Unassembled WGS sequence"/>
</dbReference>
<feature type="non-terminal residue" evidence="4">
    <location>
        <position position="1"/>
    </location>
</feature>
<evidence type="ECO:0000256" key="1">
    <source>
        <dbReference type="ARBA" id="ARBA00009083"/>
    </source>
</evidence>
<comment type="caution">
    <text evidence="4">The sequence shown here is derived from an EMBL/GenBank/DDBJ whole genome shotgun (WGS) entry which is preliminary data.</text>
</comment>
<dbReference type="PANTHER" id="PTHR12010">
    <property type="entry name" value="40S RIBOSOMAL PROTEIN S29"/>
    <property type="match status" value="1"/>
</dbReference>